<dbReference type="InterPro" id="IPR002110">
    <property type="entry name" value="Ankyrin_rpt"/>
</dbReference>
<dbReference type="Gene3D" id="1.25.40.20">
    <property type="entry name" value="Ankyrin repeat-containing domain"/>
    <property type="match status" value="1"/>
</dbReference>
<reference evidence="4 5" key="1">
    <citation type="journal article" date="2024" name="J Genomics">
        <title>Draft genome sequencing and assembly of Favolaschia claudopus CIRM-BRFM 2984 isolated from oak limbs.</title>
        <authorList>
            <person name="Navarro D."/>
            <person name="Drula E."/>
            <person name="Chaduli D."/>
            <person name="Cazenave R."/>
            <person name="Ahrendt S."/>
            <person name="Wang J."/>
            <person name="Lipzen A."/>
            <person name="Daum C."/>
            <person name="Barry K."/>
            <person name="Grigoriev I.V."/>
            <person name="Favel A."/>
            <person name="Rosso M.N."/>
            <person name="Martin F."/>
        </authorList>
    </citation>
    <scope>NUCLEOTIDE SEQUENCE [LARGE SCALE GENOMIC DNA]</scope>
    <source>
        <strain evidence="4 5">CIRM-BRFM 2984</strain>
    </source>
</reference>
<dbReference type="PANTHER" id="PTHR24123:SF33">
    <property type="entry name" value="PROTEIN HOS4"/>
    <property type="match status" value="1"/>
</dbReference>
<gene>
    <name evidence="4" type="ORF">R3P38DRAFT_2626242</name>
</gene>
<keyword evidence="2 3" id="KW-0040">ANK repeat</keyword>
<evidence type="ECO:0000256" key="3">
    <source>
        <dbReference type="PROSITE-ProRule" id="PRU00023"/>
    </source>
</evidence>
<sequence>MDVDYLAELPPELILFLPPLLDIASLNALVSTCRRLYAILQPTLQPEFDRRLTPEVGQELLRNNKLLPCTVARILAPPFSINPTPDDCWGYGTALHFAHDIEIAKLLLDAGADIEATWSCWEYCPLYLAASENNIGMVKLLLDRGASIDTLCGDMNSGYFETALHLVSSSTDFNPTSMIKVLLEHGANAEERGHFGTALGFAVHHGNLEGAKVLLANGADATVIVPLFLGDGMLPALHKSTLLHVAMELVHTWQDEPRWSGLPLNETQKGIMALLLAHGASKQATMDIITTHAAQLARAVGRSEQEYLQIIEGMLKEAEDFTGCR</sequence>
<name>A0AAW0BDZ2_9AGAR</name>
<dbReference type="Proteomes" id="UP001362999">
    <property type="component" value="Unassembled WGS sequence"/>
</dbReference>
<dbReference type="Pfam" id="PF12796">
    <property type="entry name" value="Ank_2"/>
    <property type="match status" value="2"/>
</dbReference>
<evidence type="ECO:0000313" key="4">
    <source>
        <dbReference type="EMBL" id="KAK7024846.1"/>
    </source>
</evidence>
<dbReference type="PANTHER" id="PTHR24123">
    <property type="entry name" value="ANKYRIN REPEAT-CONTAINING"/>
    <property type="match status" value="1"/>
</dbReference>
<dbReference type="InterPro" id="IPR036770">
    <property type="entry name" value="Ankyrin_rpt-contain_sf"/>
</dbReference>
<evidence type="ECO:0000313" key="5">
    <source>
        <dbReference type="Proteomes" id="UP001362999"/>
    </source>
</evidence>
<dbReference type="EMBL" id="JAWWNJ010000034">
    <property type="protein sequence ID" value="KAK7024846.1"/>
    <property type="molecule type" value="Genomic_DNA"/>
</dbReference>
<dbReference type="SMART" id="SM00248">
    <property type="entry name" value="ANK"/>
    <property type="match status" value="5"/>
</dbReference>
<evidence type="ECO:0000256" key="2">
    <source>
        <dbReference type="ARBA" id="ARBA00023043"/>
    </source>
</evidence>
<feature type="repeat" description="ANK" evidence="3">
    <location>
        <begin position="159"/>
        <end position="194"/>
    </location>
</feature>
<dbReference type="PROSITE" id="PS50088">
    <property type="entry name" value="ANK_REPEAT"/>
    <property type="match status" value="2"/>
</dbReference>
<comment type="caution">
    <text evidence="4">The sequence shown here is derived from an EMBL/GenBank/DDBJ whole genome shotgun (WGS) entry which is preliminary data.</text>
</comment>
<organism evidence="4 5">
    <name type="scientific">Favolaschia claudopus</name>
    <dbReference type="NCBI Taxonomy" id="2862362"/>
    <lineage>
        <taxon>Eukaryota</taxon>
        <taxon>Fungi</taxon>
        <taxon>Dikarya</taxon>
        <taxon>Basidiomycota</taxon>
        <taxon>Agaricomycotina</taxon>
        <taxon>Agaricomycetes</taxon>
        <taxon>Agaricomycetidae</taxon>
        <taxon>Agaricales</taxon>
        <taxon>Marasmiineae</taxon>
        <taxon>Mycenaceae</taxon>
        <taxon>Favolaschia</taxon>
    </lineage>
</organism>
<keyword evidence="1" id="KW-0677">Repeat</keyword>
<accession>A0AAW0BDZ2</accession>
<dbReference type="AlphaFoldDB" id="A0AAW0BDZ2"/>
<keyword evidence="5" id="KW-1185">Reference proteome</keyword>
<feature type="repeat" description="ANK" evidence="3">
    <location>
        <begin position="125"/>
        <end position="153"/>
    </location>
</feature>
<proteinExistence type="predicted"/>
<evidence type="ECO:0000256" key="1">
    <source>
        <dbReference type="ARBA" id="ARBA00022737"/>
    </source>
</evidence>
<dbReference type="InterPro" id="IPR051165">
    <property type="entry name" value="Multifunctional_ANK_Repeat"/>
</dbReference>
<protein>
    <submittedName>
        <fullName evidence="4">ANK-REP-region domain-containing protein</fullName>
    </submittedName>
</protein>
<dbReference type="SUPFAM" id="SSF48403">
    <property type="entry name" value="Ankyrin repeat"/>
    <property type="match status" value="1"/>
</dbReference>
<dbReference type="PROSITE" id="PS50297">
    <property type="entry name" value="ANK_REP_REGION"/>
    <property type="match status" value="1"/>
</dbReference>